<keyword evidence="4" id="KW-1185">Reference proteome</keyword>
<evidence type="ECO:0000313" key="4">
    <source>
        <dbReference type="Proteomes" id="UP001370348"/>
    </source>
</evidence>
<organism evidence="3 4">
    <name type="scientific">Pendulispora albinea</name>
    <dbReference type="NCBI Taxonomy" id="2741071"/>
    <lineage>
        <taxon>Bacteria</taxon>
        <taxon>Pseudomonadati</taxon>
        <taxon>Myxococcota</taxon>
        <taxon>Myxococcia</taxon>
        <taxon>Myxococcales</taxon>
        <taxon>Sorangiineae</taxon>
        <taxon>Pendulisporaceae</taxon>
        <taxon>Pendulispora</taxon>
    </lineage>
</organism>
<dbReference type="EMBL" id="CP089984">
    <property type="protein sequence ID" value="WXB16157.1"/>
    <property type="molecule type" value="Genomic_DNA"/>
</dbReference>
<feature type="compositionally biased region" description="Basic and acidic residues" evidence="1">
    <location>
        <begin position="47"/>
        <end position="63"/>
    </location>
</feature>
<proteinExistence type="predicted"/>
<feature type="region of interest" description="Disordered" evidence="1">
    <location>
        <begin position="26"/>
        <end position="63"/>
    </location>
</feature>
<accession>A0ABZ2LZL4</accession>
<dbReference type="PROSITE" id="PS51257">
    <property type="entry name" value="PROKAR_LIPOPROTEIN"/>
    <property type="match status" value="1"/>
</dbReference>
<feature type="signal peptide" evidence="2">
    <location>
        <begin position="1"/>
        <end position="19"/>
    </location>
</feature>
<protein>
    <submittedName>
        <fullName evidence="3">Uncharacterized protein</fullName>
    </submittedName>
</protein>
<keyword evidence="2" id="KW-0732">Signal</keyword>
<gene>
    <name evidence="3" type="ORF">LZC94_02530</name>
</gene>
<dbReference type="Proteomes" id="UP001370348">
    <property type="component" value="Chromosome"/>
</dbReference>
<sequence length="63" mass="7000">MKRSIWLTISMLFLFALLAACHDRKPAEGPAERAGKKVDNAAQETKGAAKDVKDDIKKRTDDK</sequence>
<evidence type="ECO:0000256" key="1">
    <source>
        <dbReference type="SAM" id="MobiDB-lite"/>
    </source>
</evidence>
<feature type="compositionally biased region" description="Basic and acidic residues" evidence="1">
    <location>
        <begin position="26"/>
        <end position="39"/>
    </location>
</feature>
<dbReference type="RefSeq" id="WP_394825786.1">
    <property type="nucleotide sequence ID" value="NZ_CP089984.1"/>
</dbReference>
<reference evidence="3 4" key="1">
    <citation type="submission" date="2021-12" db="EMBL/GenBank/DDBJ databases">
        <title>Discovery of the Pendulisporaceae a myxobacterial family with distinct sporulation behavior and unique specialized metabolism.</title>
        <authorList>
            <person name="Garcia R."/>
            <person name="Popoff A."/>
            <person name="Bader C.D."/>
            <person name="Loehr J."/>
            <person name="Walesch S."/>
            <person name="Walt C."/>
            <person name="Boldt J."/>
            <person name="Bunk B."/>
            <person name="Haeckl F.J.F.P.J."/>
            <person name="Gunesch A.P."/>
            <person name="Birkelbach J."/>
            <person name="Nuebel U."/>
            <person name="Pietschmann T."/>
            <person name="Bach T."/>
            <person name="Mueller R."/>
        </authorList>
    </citation>
    <scope>NUCLEOTIDE SEQUENCE [LARGE SCALE GENOMIC DNA]</scope>
    <source>
        <strain evidence="3 4">MSr11954</strain>
    </source>
</reference>
<name>A0ABZ2LZL4_9BACT</name>
<evidence type="ECO:0000256" key="2">
    <source>
        <dbReference type="SAM" id="SignalP"/>
    </source>
</evidence>
<feature type="chain" id="PRO_5045231133" evidence="2">
    <location>
        <begin position="20"/>
        <end position="63"/>
    </location>
</feature>
<evidence type="ECO:0000313" key="3">
    <source>
        <dbReference type="EMBL" id="WXB16157.1"/>
    </source>
</evidence>